<evidence type="ECO:0000256" key="4">
    <source>
        <dbReference type="SAM" id="MobiDB-lite"/>
    </source>
</evidence>
<proteinExistence type="predicted"/>
<name>A0ABD0JKE8_9CAEN</name>
<dbReference type="EMBL" id="JACVVK020000406">
    <property type="protein sequence ID" value="KAK7475430.1"/>
    <property type="molecule type" value="Genomic_DNA"/>
</dbReference>
<feature type="compositionally biased region" description="Polar residues" evidence="4">
    <location>
        <begin position="18"/>
        <end position="31"/>
    </location>
</feature>
<feature type="compositionally biased region" description="Polar residues" evidence="4">
    <location>
        <begin position="45"/>
        <end position="57"/>
    </location>
</feature>
<dbReference type="Proteomes" id="UP001519460">
    <property type="component" value="Unassembled WGS sequence"/>
</dbReference>
<accession>A0ABD0JKE8</accession>
<dbReference type="PANTHER" id="PTHR10245">
    <property type="entry name" value="ENDOTHELIAL DIFFERENTIATION-RELATED FACTOR 1 MULTIPROTEIN BRIDGING FACTOR 1"/>
    <property type="match status" value="1"/>
</dbReference>
<dbReference type="SUPFAM" id="SSF47413">
    <property type="entry name" value="lambda repressor-like DNA-binding domains"/>
    <property type="match status" value="1"/>
</dbReference>
<evidence type="ECO:0000256" key="1">
    <source>
        <dbReference type="ARBA" id="ARBA00023015"/>
    </source>
</evidence>
<feature type="region of interest" description="Disordered" evidence="4">
    <location>
        <begin position="17"/>
        <end position="68"/>
    </location>
</feature>
<sequence length="145" mass="16172">MAEADWEEVTYIGHRAKANQQRSKQAINSAMRTGAEVETSKKFTAGQNKQHSASKNTAKLDRETEELHHEHVSLDVAKLIQQGRQAKGLTQKDLAQRINEKQQVINEYESGRAIPNNQVMGKLERCIGIKLRGKDKGQPLGGGKK</sequence>
<comment type="caution">
    <text evidence="6">The sequence shown here is derived from an EMBL/GenBank/DDBJ whole genome shotgun (WGS) entry which is preliminary data.</text>
</comment>
<evidence type="ECO:0000256" key="3">
    <source>
        <dbReference type="ARBA" id="ARBA00023163"/>
    </source>
</evidence>
<dbReference type="PANTHER" id="PTHR10245:SF15">
    <property type="entry name" value="ENDOTHELIAL DIFFERENTIATION-RELATED FACTOR 1"/>
    <property type="match status" value="1"/>
</dbReference>
<organism evidence="6 7">
    <name type="scientific">Batillaria attramentaria</name>
    <dbReference type="NCBI Taxonomy" id="370345"/>
    <lineage>
        <taxon>Eukaryota</taxon>
        <taxon>Metazoa</taxon>
        <taxon>Spiralia</taxon>
        <taxon>Lophotrochozoa</taxon>
        <taxon>Mollusca</taxon>
        <taxon>Gastropoda</taxon>
        <taxon>Caenogastropoda</taxon>
        <taxon>Sorbeoconcha</taxon>
        <taxon>Cerithioidea</taxon>
        <taxon>Batillariidae</taxon>
        <taxon>Batillaria</taxon>
    </lineage>
</organism>
<dbReference type="SMART" id="SM00530">
    <property type="entry name" value="HTH_XRE"/>
    <property type="match status" value="1"/>
</dbReference>
<keyword evidence="7" id="KW-1185">Reference proteome</keyword>
<dbReference type="Gene3D" id="1.10.260.40">
    <property type="entry name" value="lambda repressor-like DNA-binding domains"/>
    <property type="match status" value="1"/>
</dbReference>
<dbReference type="AlphaFoldDB" id="A0ABD0JKE8"/>
<evidence type="ECO:0000313" key="6">
    <source>
        <dbReference type="EMBL" id="KAK7475430.1"/>
    </source>
</evidence>
<dbReference type="FunFam" id="1.10.260.40:FF:000015">
    <property type="entry name" value="Endothelial differentiation-related factor 1"/>
    <property type="match status" value="1"/>
</dbReference>
<evidence type="ECO:0000259" key="5">
    <source>
        <dbReference type="PROSITE" id="PS50943"/>
    </source>
</evidence>
<feature type="domain" description="HTH cro/C1-type" evidence="5">
    <location>
        <begin position="80"/>
        <end position="134"/>
    </location>
</feature>
<dbReference type="Pfam" id="PF01381">
    <property type="entry name" value="HTH_3"/>
    <property type="match status" value="1"/>
</dbReference>
<dbReference type="InterPro" id="IPR013729">
    <property type="entry name" value="MBF1_N"/>
</dbReference>
<protein>
    <recommendedName>
        <fullName evidence="5">HTH cro/C1-type domain-containing protein</fullName>
    </recommendedName>
</protein>
<dbReference type="CDD" id="cd00093">
    <property type="entry name" value="HTH_XRE"/>
    <property type="match status" value="1"/>
</dbReference>
<evidence type="ECO:0000256" key="2">
    <source>
        <dbReference type="ARBA" id="ARBA00023125"/>
    </source>
</evidence>
<keyword evidence="1" id="KW-0805">Transcription regulation</keyword>
<dbReference type="PROSITE" id="PS50943">
    <property type="entry name" value="HTH_CROC1"/>
    <property type="match status" value="1"/>
</dbReference>
<dbReference type="InterPro" id="IPR010982">
    <property type="entry name" value="Lambda_DNA-bd_dom_sf"/>
</dbReference>
<feature type="compositionally biased region" description="Basic and acidic residues" evidence="4">
    <location>
        <begin position="58"/>
        <end position="68"/>
    </location>
</feature>
<reference evidence="6 7" key="1">
    <citation type="journal article" date="2023" name="Sci. Data">
        <title>Genome assembly of the Korean intertidal mud-creeper Batillaria attramentaria.</title>
        <authorList>
            <person name="Patra A.K."/>
            <person name="Ho P.T."/>
            <person name="Jun S."/>
            <person name="Lee S.J."/>
            <person name="Kim Y."/>
            <person name="Won Y.J."/>
        </authorList>
    </citation>
    <scope>NUCLEOTIDE SEQUENCE [LARGE SCALE GENOMIC DNA]</scope>
    <source>
        <strain evidence="6">Wonlab-2016</strain>
    </source>
</reference>
<dbReference type="InterPro" id="IPR001387">
    <property type="entry name" value="Cro/C1-type_HTH"/>
</dbReference>
<gene>
    <name evidence="6" type="ORF">BaRGS_00033311</name>
</gene>
<dbReference type="Pfam" id="PF08523">
    <property type="entry name" value="MBF1"/>
    <property type="match status" value="1"/>
</dbReference>
<keyword evidence="3" id="KW-0804">Transcription</keyword>
<evidence type="ECO:0000313" key="7">
    <source>
        <dbReference type="Proteomes" id="UP001519460"/>
    </source>
</evidence>
<keyword evidence="2" id="KW-0238">DNA-binding</keyword>
<dbReference type="GO" id="GO:0003677">
    <property type="term" value="F:DNA binding"/>
    <property type="evidence" value="ECO:0007669"/>
    <property type="project" value="UniProtKB-KW"/>
</dbReference>